<feature type="domain" description="AB hydrolase-1" evidence="2">
    <location>
        <begin position="37"/>
        <end position="142"/>
    </location>
</feature>
<dbReference type="RefSeq" id="WP_147259382.1">
    <property type="nucleotide sequence ID" value="NZ_VIWU01000001.1"/>
</dbReference>
<dbReference type="Proteomes" id="UP000321261">
    <property type="component" value="Unassembled WGS sequence"/>
</dbReference>
<organism evidence="3 4">
    <name type="scientific">Pseudonocardia hierapolitana</name>
    <dbReference type="NCBI Taxonomy" id="1128676"/>
    <lineage>
        <taxon>Bacteria</taxon>
        <taxon>Bacillati</taxon>
        <taxon>Actinomycetota</taxon>
        <taxon>Actinomycetes</taxon>
        <taxon>Pseudonocardiales</taxon>
        <taxon>Pseudonocardiaceae</taxon>
        <taxon>Pseudonocardia</taxon>
    </lineage>
</organism>
<dbReference type="OrthoDB" id="3210164at2"/>
<proteinExistence type="predicted"/>
<evidence type="ECO:0000259" key="2">
    <source>
        <dbReference type="Pfam" id="PF00561"/>
    </source>
</evidence>
<evidence type="ECO:0000256" key="1">
    <source>
        <dbReference type="SAM" id="MobiDB-lite"/>
    </source>
</evidence>
<name>A0A561T0V6_9PSEU</name>
<dbReference type="Pfam" id="PF00561">
    <property type="entry name" value="Abhydrolase_1"/>
    <property type="match status" value="1"/>
</dbReference>
<dbReference type="InterPro" id="IPR000073">
    <property type="entry name" value="AB_hydrolase_1"/>
</dbReference>
<dbReference type="InterPro" id="IPR029058">
    <property type="entry name" value="AB_hydrolase_fold"/>
</dbReference>
<gene>
    <name evidence="3" type="ORF">FHX44_116697</name>
</gene>
<dbReference type="PANTHER" id="PTHR43433">
    <property type="entry name" value="HYDROLASE, ALPHA/BETA FOLD FAMILY PROTEIN"/>
    <property type="match status" value="1"/>
</dbReference>
<dbReference type="EMBL" id="VIWU01000001">
    <property type="protein sequence ID" value="TWF80754.1"/>
    <property type="molecule type" value="Genomic_DNA"/>
</dbReference>
<keyword evidence="4" id="KW-1185">Reference proteome</keyword>
<dbReference type="SUPFAM" id="SSF53474">
    <property type="entry name" value="alpha/beta-Hydrolases"/>
    <property type="match status" value="1"/>
</dbReference>
<dbReference type="GO" id="GO:0004806">
    <property type="term" value="F:triacylglycerol lipase activity"/>
    <property type="evidence" value="ECO:0007669"/>
    <property type="project" value="TreeGrafter"/>
</dbReference>
<dbReference type="Gene3D" id="3.40.50.1820">
    <property type="entry name" value="alpha/beta hydrolase"/>
    <property type="match status" value="1"/>
</dbReference>
<accession>A0A561T0V6</accession>
<dbReference type="InterPro" id="IPR050471">
    <property type="entry name" value="AB_hydrolase"/>
</dbReference>
<reference evidence="3 4" key="1">
    <citation type="submission" date="2019-06" db="EMBL/GenBank/DDBJ databases">
        <title>Sequencing the genomes of 1000 actinobacteria strains.</title>
        <authorList>
            <person name="Klenk H.-P."/>
        </authorList>
    </citation>
    <scope>NUCLEOTIDE SEQUENCE [LARGE SCALE GENOMIC DNA]</scope>
    <source>
        <strain evidence="3 4">DSM 45671</strain>
    </source>
</reference>
<protein>
    <submittedName>
        <fullName evidence="3">Pimeloyl-ACP methyl ester carboxylesterase</fullName>
    </submittedName>
</protein>
<evidence type="ECO:0000313" key="4">
    <source>
        <dbReference type="Proteomes" id="UP000321261"/>
    </source>
</evidence>
<dbReference type="PANTHER" id="PTHR43433:SF5">
    <property type="entry name" value="AB HYDROLASE-1 DOMAIN-CONTAINING PROTEIN"/>
    <property type="match status" value="1"/>
</dbReference>
<sequence>MAACVVVGAGQLISEADVSSIDVNGARLYYELRGEGPTVLFISGATGDAGHWTEVGDALADEYSVLSYDRRANSRSPRPPNWVTAPVEEQADDAAGLLTALDLAPVVAYGNSGGAIILTSLALRHPSLLRGAIFHEPAYLGVTSAAEEVGAELQRLIGEGMATGGPPVATELFQRWVAGDEAFESLDPELRDRMLGNGEVLFGLELDSVLTYLPTPEQLAEVGLPCVVAAGADNRDPAATHHWLYEASKWLADRLHAPLVETPGAHVPQFTHPRELAETLRPILGKLAASSAVRQPHRPRAATGQSDNLQDRRPRGAKFSRQF</sequence>
<dbReference type="AlphaFoldDB" id="A0A561T0V6"/>
<feature type="region of interest" description="Disordered" evidence="1">
    <location>
        <begin position="289"/>
        <end position="323"/>
    </location>
</feature>
<comment type="caution">
    <text evidence="3">The sequence shown here is derived from an EMBL/GenBank/DDBJ whole genome shotgun (WGS) entry which is preliminary data.</text>
</comment>
<dbReference type="GO" id="GO:0046503">
    <property type="term" value="P:glycerolipid catabolic process"/>
    <property type="evidence" value="ECO:0007669"/>
    <property type="project" value="TreeGrafter"/>
</dbReference>
<evidence type="ECO:0000313" key="3">
    <source>
        <dbReference type="EMBL" id="TWF80754.1"/>
    </source>
</evidence>